<evidence type="ECO:0000256" key="1">
    <source>
        <dbReference type="SAM" id="Phobius"/>
    </source>
</evidence>
<organism evidence="2 3">
    <name type="scientific">Demequina activiva</name>
    <dbReference type="NCBI Taxonomy" id="1582364"/>
    <lineage>
        <taxon>Bacteria</taxon>
        <taxon>Bacillati</taxon>
        <taxon>Actinomycetota</taxon>
        <taxon>Actinomycetes</taxon>
        <taxon>Micrococcales</taxon>
        <taxon>Demequinaceae</taxon>
        <taxon>Demequina</taxon>
    </lineage>
</organism>
<feature type="transmembrane region" description="Helical" evidence="1">
    <location>
        <begin position="7"/>
        <end position="29"/>
    </location>
</feature>
<feature type="transmembrane region" description="Helical" evidence="1">
    <location>
        <begin position="117"/>
        <end position="138"/>
    </location>
</feature>
<evidence type="ECO:0000313" key="2">
    <source>
        <dbReference type="EMBL" id="GIG55508.1"/>
    </source>
</evidence>
<gene>
    <name evidence="2" type="ORF">Dac01nite_22600</name>
</gene>
<dbReference type="EMBL" id="BONR01000006">
    <property type="protein sequence ID" value="GIG55508.1"/>
    <property type="molecule type" value="Genomic_DNA"/>
</dbReference>
<proteinExistence type="predicted"/>
<keyword evidence="1" id="KW-0812">Transmembrane</keyword>
<dbReference type="Proteomes" id="UP000652354">
    <property type="component" value="Unassembled WGS sequence"/>
</dbReference>
<keyword evidence="3" id="KW-1185">Reference proteome</keyword>
<feature type="transmembrane region" description="Helical" evidence="1">
    <location>
        <begin position="66"/>
        <end position="86"/>
    </location>
</feature>
<name>A0A919Q6L8_9MICO</name>
<keyword evidence="1" id="KW-1133">Transmembrane helix</keyword>
<comment type="caution">
    <text evidence="2">The sequence shown here is derived from an EMBL/GenBank/DDBJ whole genome shotgun (WGS) entry which is preliminary data.</text>
</comment>
<dbReference type="AlphaFoldDB" id="A0A919Q6L8"/>
<dbReference type="RefSeq" id="WP_203657084.1">
    <property type="nucleotide sequence ID" value="NZ_BONR01000006.1"/>
</dbReference>
<evidence type="ECO:0000313" key="3">
    <source>
        <dbReference type="Proteomes" id="UP000652354"/>
    </source>
</evidence>
<reference evidence="2" key="1">
    <citation type="submission" date="2021-01" db="EMBL/GenBank/DDBJ databases">
        <title>Whole genome shotgun sequence of Demequina activiva NBRC 110675.</title>
        <authorList>
            <person name="Komaki H."/>
            <person name="Tamura T."/>
        </authorList>
    </citation>
    <scope>NUCLEOTIDE SEQUENCE</scope>
    <source>
        <strain evidence="2">NBRC 110675</strain>
    </source>
</reference>
<feature type="transmembrane region" description="Helical" evidence="1">
    <location>
        <begin position="35"/>
        <end position="59"/>
    </location>
</feature>
<sequence length="139" mass="14322">MELYSGLIYPAVLVWCAVLAATGIVTMVWVRAHRVLQGVVTGMWIVTAIQLVTVLVLLISGNDAGIVLTLGYLLASVALIPLLGIGRLGAPDAAALDPDPNRPVLQPDQIARVDGGAALIIAIAAAVLAWRVAVLLGAA</sequence>
<keyword evidence="1" id="KW-0472">Membrane</keyword>
<protein>
    <submittedName>
        <fullName evidence="2">Uncharacterized protein</fullName>
    </submittedName>
</protein>
<accession>A0A919Q6L8</accession>